<comment type="caution">
    <text evidence="2">The sequence shown here is derived from an EMBL/GenBank/DDBJ whole genome shotgun (WGS) entry which is preliminary data.</text>
</comment>
<dbReference type="EMBL" id="JAUOEK010000177">
    <property type="protein sequence ID" value="MDO5971871.1"/>
    <property type="molecule type" value="Genomic_DNA"/>
</dbReference>
<evidence type="ECO:0000259" key="1">
    <source>
        <dbReference type="Pfam" id="PF05598"/>
    </source>
</evidence>
<dbReference type="RefSeq" id="WP_303279586.1">
    <property type="nucleotide sequence ID" value="NZ_JAUOEK010000177.1"/>
</dbReference>
<keyword evidence="3" id="KW-1185">Reference proteome</keyword>
<evidence type="ECO:0000313" key="3">
    <source>
        <dbReference type="Proteomes" id="UP001176883"/>
    </source>
</evidence>
<reference evidence="2" key="1">
    <citation type="submission" date="2023-07" db="EMBL/GenBank/DDBJ databases">
        <title>Two novel species in the genus Flavivirga.</title>
        <authorList>
            <person name="Kwon K."/>
        </authorList>
    </citation>
    <scope>NUCLEOTIDE SEQUENCE</scope>
    <source>
        <strain evidence="2">KCTC 52353</strain>
    </source>
</reference>
<dbReference type="InterPro" id="IPR008490">
    <property type="entry name" value="Transposase_InsH_N"/>
</dbReference>
<feature type="domain" description="Transposase InsH N-terminal" evidence="1">
    <location>
        <begin position="4"/>
        <end position="43"/>
    </location>
</feature>
<gene>
    <name evidence="2" type="ORF">Q4Q35_18875</name>
</gene>
<protein>
    <submittedName>
        <fullName evidence="2">Transposase</fullName>
    </submittedName>
</protein>
<sequence length="46" mass="5540">MFRVGYLENIISDRHLINHCSLRLDILYFLGYDIDEELPPRKSNIF</sequence>
<accession>A0ABT8WFF2</accession>
<dbReference type="Pfam" id="PF05598">
    <property type="entry name" value="DUF772"/>
    <property type="match status" value="1"/>
</dbReference>
<name>A0ABT8WFF2_9FLAO</name>
<organism evidence="2 3">
    <name type="scientific">Flavivirga aquimarina</name>
    <dbReference type="NCBI Taxonomy" id="2027862"/>
    <lineage>
        <taxon>Bacteria</taxon>
        <taxon>Pseudomonadati</taxon>
        <taxon>Bacteroidota</taxon>
        <taxon>Flavobacteriia</taxon>
        <taxon>Flavobacteriales</taxon>
        <taxon>Flavobacteriaceae</taxon>
        <taxon>Flavivirga</taxon>
    </lineage>
</organism>
<evidence type="ECO:0000313" key="2">
    <source>
        <dbReference type="EMBL" id="MDO5971871.1"/>
    </source>
</evidence>
<dbReference type="Proteomes" id="UP001176883">
    <property type="component" value="Unassembled WGS sequence"/>
</dbReference>
<proteinExistence type="predicted"/>